<reference evidence="2 5" key="1">
    <citation type="submission" date="2024-01" db="EMBL/GenBank/DDBJ databases">
        <title>Aequorivita flavus sp. nov., isolated from deep-sea sediment.</title>
        <authorList>
            <person name="Chen X."/>
        </authorList>
    </citation>
    <scope>NUCLEOTIDE SEQUENCE</scope>
    <source>
        <strain evidence="2">MCCC 1A16923</strain>
        <strain evidence="3 5">MCCC 1A16935</strain>
    </source>
</reference>
<organism evidence="2 4">
    <name type="scientific">Aequorivita flava</name>
    <dbReference type="NCBI Taxonomy" id="3114371"/>
    <lineage>
        <taxon>Bacteria</taxon>
        <taxon>Pseudomonadati</taxon>
        <taxon>Bacteroidota</taxon>
        <taxon>Flavobacteriia</taxon>
        <taxon>Flavobacteriales</taxon>
        <taxon>Flavobacteriaceae</taxon>
        <taxon>Aequorivita</taxon>
    </lineage>
</organism>
<dbReference type="EMBL" id="JBANCF010000008">
    <property type="protein sequence ID" value="MEM0573912.1"/>
    <property type="molecule type" value="Genomic_DNA"/>
</dbReference>
<evidence type="ECO:0000313" key="2">
    <source>
        <dbReference type="EMBL" id="MEM0518344.1"/>
    </source>
</evidence>
<dbReference type="InterPro" id="IPR050834">
    <property type="entry name" value="Glycosyltransf_2"/>
</dbReference>
<dbReference type="AlphaFoldDB" id="A0AB35YQI6"/>
<dbReference type="CDD" id="cd00761">
    <property type="entry name" value="Glyco_tranf_GTA_type"/>
    <property type="match status" value="1"/>
</dbReference>
<dbReference type="EMBL" id="JAZBJM010000004">
    <property type="protein sequence ID" value="MEM0518344.1"/>
    <property type="molecule type" value="Genomic_DNA"/>
</dbReference>
<dbReference type="GO" id="GO:0016757">
    <property type="term" value="F:glycosyltransferase activity"/>
    <property type="evidence" value="ECO:0007669"/>
    <property type="project" value="UniProtKB-KW"/>
</dbReference>
<protein>
    <submittedName>
        <fullName evidence="2">Glycosyltransferase family 2 protein</fullName>
        <ecNumber evidence="2">2.4.-.-</ecNumber>
    </submittedName>
</protein>
<keyword evidence="5" id="KW-1185">Reference proteome</keyword>
<evidence type="ECO:0000259" key="1">
    <source>
        <dbReference type="Pfam" id="PF00535"/>
    </source>
</evidence>
<gene>
    <name evidence="3" type="ORF">VZD24_10310</name>
    <name evidence="2" type="ORF">VZD85_08280</name>
</gene>
<dbReference type="Gene3D" id="3.90.550.10">
    <property type="entry name" value="Spore Coat Polysaccharide Biosynthesis Protein SpsA, Chain A"/>
    <property type="match status" value="1"/>
</dbReference>
<dbReference type="Pfam" id="PF00535">
    <property type="entry name" value="Glycos_transf_2"/>
    <property type="match status" value="1"/>
</dbReference>
<dbReference type="RefSeq" id="WP_342687253.1">
    <property type="nucleotide sequence ID" value="NZ_JAZBJM010000004.1"/>
</dbReference>
<evidence type="ECO:0000313" key="4">
    <source>
        <dbReference type="Proteomes" id="UP001388259"/>
    </source>
</evidence>
<proteinExistence type="predicted"/>
<feature type="domain" description="Glycosyltransferase 2-like" evidence="1">
    <location>
        <begin position="4"/>
        <end position="137"/>
    </location>
</feature>
<comment type="caution">
    <text evidence="2">The sequence shown here is derived from an EMBL/GenBank/DDBJ whole genome shotgun (WGS) entry which is preliminary data.</text>
</comment>
<sequence>MVDIIIPLYNKEEFIEDTLHSVNSQLYNDYKCYIIDDGSDDNSINLVKNFIKDKPRFFLIKRNEELSKGAATCRNIGLQNSNQKFIQFLDADDLLAPNKISSQLELLVDENPLTISTCKWGGLLNGKIERYNNLISYKSFYNIPGFLNSLTQSKGYFPIHAYLIPRKLIQKSGLWNEALALNDDGEFIMRILSNTTKVVYSKKGYVLYRGSNGNNLSDFSSLNKTEGALISWILVENMLIEKFDSRVLKFIEFSKGKFFSNVERNYPNLIQENPIFFKKQIADKKKEKSFSHRLRKKLFKLIYG</sequence>
<dbReference type="EC" id="2.4.-.-" evidence="2"/>
<dbReference type="PANTHER" id="PTHR43685:SF11">
    <property type="entry name" value="GLYCOSYLTRANSFERASE TAGX-RELATED"/>
    <property type="match status" value="1"/>
</dbReference>
<keyword evidence="2" id="KW-0808">Transferase</keyword>
<dbReference type="Proteomes" id="UP001388259">
    <property type="component" value="Unassembled WGS sequence"/>
</dbReference>
<dbReference type="InterPro" id="IPR029044">
    <property type="entry name" value="Nucleotide-diphossugar_trans"/>
</dbReference>
<evidence type="ECO:0000313" key="3">
    <source>
        <dbReference type="EMBL" id="MEM0573912.1"/>
    </source>
</evidence>
<dbReference type="InterPro" id="IPR001173">
    <property type="entry name" value="Glyco_trans_2-like"/>
</dbReference>
<evidence type="ECO:0000313" key="5">
    <source>
        <dbReference type="Proteomes" id="UP001390963"/>
    </source>
</evidence>
<dbReference type="SUPFAM" id="SSF53448">
    <property type="entry name" value="Nucleotide-diphospho-sugar transferases"/>
    <property type="match status" value="1"/>
</dbReference>
<dbReference type="PANTHER" id="PTHR43685">
    <property type="entry name" value="GLYCOSYLTRANSFERASE"/>
    <property type="match status" value="1"/>
</dbReference>
<dbReference type="Proteomes" id="UP001390963">
    <property type="component" value="Unassembled WGS sequence"/>
</dbReference>
<name>A0AB35YQI6_9FLAO</name>
<keyword evidence="2" id="KW-0328">Glycosyltransferase</keyword>
<accession>A0AB35YQI6</accession>